<feature type="transmembrane region" description="Helical" evidence="1">
    <location>
        <begin position="80"/>
        <end position="102"/>
    </location>
</feature>
<dbReference type="Proteomes" id="UP000187499">
    <property type="component" value="Chromosome"/>
</dbReference>
<protein>
    <submittedName>
        <fullName evidence="2">Uncharacterized protein</fullName>
    </submittedName>
</protein>
<proteinExistence type="predicted"/>
<evidence type="ECO:0000256" key="1">
    <source>
        <dbReference type="SAM" id="Phobius"/>
    </source>
</evidence>
<feature type="transmembrane region" description="Helical" evidence="1">
    <location>
        <begin position="44"/>
        <end position="68"/>
    </location>
</feature>
<evidence type="ECO:0000313" key="2">
    <source>
        <dbReference type="EMBL" id="APX73218.1"/>
    </source>
</evidence>
<organism evidence="2 3">
    <name type="scientific">Companilactobacillus allii</name>
    <dbReference type="NCBI Taxonomy" id="1847728"/>
    <lineage>
        <taxon>Bacteria</taxon>
        <taxon>Bacillati</taxon>
        <taxon>Bacillota</taxon>
        <taxon>Bacilli</taxon>
        <taxon>Lactobacillales</taxon>
        <taxon>Lactobacillaceae</taxon>
        <taxon>Companilactobacillus</taxon>
    </lineage>
</organism>
<name>A0A1P8Q5T1_9LACO</name>
<reference evidence="3" key="1">
    <citation type="submission" date="2016-12" db="EMBL/GenBank/DDBJ databases">
        <authorList>
            <person name="Jung M.Y."/>
            <person name="Lee S.H."/>
        </authorList>
    </citation>
    <scope>NUCLEOTIDE SEQUENCE [LARGE SCALE GENOMIC DNA]</scope>
    <source>
        <strain evidence="3">WiKim39</strain>
    </source>
</reference>
<keyword evidence="1" id="KW-1133">Transmembrane helix</keyword>
<feature type="transmembrane region" description="Helical" evidence="1">
    <location>
        <begin position="12"/>
        <end position="32"/>
    </location>
</feature>
<dbReference type="EMBL" id="CP019323">
    <property type="protein sequence ID" value="APX73218.1"/>
    <property type="molecule type" value="Genomic_DNA"/>
</dbReference>
<keyword evidence="1" id="KW-0812">Transmembrane</keyword>
<accession>A0A1P8Q5T1</accession>
<sequence>MTKTNRLSQIFAWVIFWIENILIISIPVVTVLHPKDVTGIPDNISKVIFSFGFLGVIIILQIITYFSIRNIDSYKWNINLLILGLIHNPLYLIPSIICMVNNRPI</sequence>
<evidence type="ECO:0000313" key="3">
    <source>
        <dbReference type="Proteomes" id="UP000187499"/>
    </source>
</evidence>
<gene>
    <name evidence="2" type="ORF">BTM29_11960</name>
</gene>
<dbReference type="KEGG" id="lalw:BTM29_11960"/>
<dbReference type="AlphaFoldDB" id="A0A1P8Q5T1"/>
<keyword evidence="3" id="KW-1185">Reference proteome</keyword>
<keyword evidence="1" id="KW-0472">Membrane</keyword>